<feature type="transmembrane region" description="Helical" evidence="5">
    <location>
        <begin position="235"/>
        <end position="253"/>
    </location>
</feature>
<feature type="transmembrane region" description="Helical" evidence="5">
    <location>
        <begin position="12"/>
        <end position="33"/>
    </location>
</feature>
<sequence length="581" mass="65893">MTQAHKRFLSFFAFILIALFSGIALLEKIYFAIYMSGGILPDLTSIAMYVTAGIALLLVVFTNLKPDIDNKPIFIATLVSILYCYLSVIISNYYYGKDIIAPLLHLSSIIILILLLIYFVNTRCLAGLLLVLHVIVLLVGVLQLSGFVKLSPLYPVTSIFLNSGDFGNYMACMLPIVLLSYHQQKKLRFVIIIIVALTVFLILYSAARIACVATVMILFIYLGGNSYLKRIPLNLRLALMMGCVGIIAVLYYIKPDSVRGRILIYEVCIEMFKKSPLVGIGLYQFKSSYNNAQSFYLSRHQDHPYSIYGDNTYTAFNEGLEMLVEIGIIGLVSFLAVVYFAYRKAVKQEDSKEKQLASAGLAAFFICALASYPLKNIFICISLAYYGKLLLYSHPVIPLLNSRRFLVIPGCMLTVVLLYSGIRNFRDQMIWKQAAQAVVNNEWKYAKVLYNKVPSLFSNGDFLYNYGTELSLHENHREGQQVLSIARRYVSNSELYIVMGYNEATLKNFKLAESYYMQAIYIVPSKLRPKYQLFNMYRIIGDTTNAIKWAKIISSTPEKISTPSRKAMIDEVNIFLNRIRK</sequence>
<protein>
    <recommendedName>
        <fullName evidence="6">O-antigen ligase-related domain-containing protein</fullName>
    </recommendedName>
</protein>
<dbReference type="GO" id="GO:0016020">
    <property type="term" value="C:membrane"/>
    <property type="evidence" value="ECO:0007669"/>
    <property type="project" value="UniProtKB-SubCell"/>
</dbReference>
<dbReference type="SUPFAM" id="SSF48452">
    <property type="entry name" value="TPR-like"/>
    <property type="match status" value="1"/>
</dbReference>
<evidence type="ECO:0000256" key="1">
    <source>
        <dbReference type="ARBA" id="ARBA00004141"/>
    </source>
</evidence>
<keyword evidence="4 5" id="KW-0472">Membrane</keyword>
<feature type="transmembrane region" description="Helical" evidence="5">
    <location>
        <begin position="39"/>
        <end position="61"/>
    </location>
</feature>
<evidence type="ECO:0000313" key="7">
    <source>
        <dbReference type="EMBL" id="MVT10595.1"/>
    </source>
</evidence>
<comment type="subcellular location">
    <subcellularLocation>
        <location evidence="1">Membrane</location>
        <topology evidence="1">Multi-pass membrane protein</topology>
    </subcellularLocation>
</comment>
<keyword evidence="2 5" id="KW-0812">Transmembrane</keyword>
<accession>A0A7K1U9A6</accession>
<dbReference type="AlphaFoldDB" id="A0A7K1U9A6"/>
<name>A0A7K1U9A6_9BACT</name>
<feature type="domain" description="O-antigen ligase-related" evidence="6">
    <location>
        <begin position="194"/>
        <end position="335"/>
    </location>
</feature>
<gene>
    <name evidence="7" type="ORF">GO493_20155</name>
</gene>
<evidence type="ECO:0000259" key="6">
    <source>
        <dbReference type="Pfam" id="PF04932"/>
    </source>
</evidence>
<keyword evidence="3 5" id="KW-1133">Transmembrane helix</keyword>
<dbReference type="EMBL" id="WRXN01000009">
    <property type="protein sequence ID" value="MVT10595.1"/>
    <property type="molecule type" value="Genomic_DNA"/>
</dbReference>
<feature type="transmembrane region" description="Helical" evidence="5">
    <location>
        <begin position="73"/>
        <end position="93"/>
    </location>
</feature>
<dbReference type="Pfam" id="PF04932">
    <property type="entry name" value="Wzy_C"/>
    <property type="match status" value="1"/>
</dbReference>
<evidence type="ECO:0000256" key="5">
    <source>
        <dbReference type="SAM" id="Phobius"/>
    </source>
</evidence>
<keyword evidence="8" id="KW-1185">Reference proteome</keyword>
<dbReference type="Gene3D" id="1.25.40.10">
    <property type="entry name" value="Tetratricopeptide repeat domain"/>
    <property type="match status" value="1"/>
</dbReference>
<organism evidence="7 8">
    <name type="scientific">Chitinophaga tropicalis</name>
    <dbReference type="NCBI Taxonomy" id="2683588"/>
    <lineage>
        <taxon>Bacteria</taxon>
        <taxon>Pseudomonadati</taxon>
        <taxon>Bacteroidota</taxon>
        <taxon>Chitinophagia</taxon>
        <taxon>Chitinophagales</taxon>
        <taxon>Chitinophagaceae</taxon>
        <taxon>Chitinophaga</taxon>
    </lineage>
</organism>
<reference evidence="7 8" key="1">
    <citation type="submission" date="2019-12" db="EMBL/GenBank/DDBJ databases">
        <title>Chitinophaga sp. strain ysch24 (GDMCC 1.1355), whole genome shotgun sequence.</title>
        <authorList>
            <person name="Zhang X."/>
        </authorList>
    </citation>
    <scope>NUCLEOTIDE SEQUENCE [LARGE SCALE GENOMIC DNA]</scope>
    <source>
        <strain evidence="8">ysch24</strain>
    </source>
</reference>
<dbReference type="Proteomes" id="UP000461730">
    <property type="component" value="Unassembled WGS sequence"/>
</dbReference>
<feature type="transmembrane region" description="Helical" evidence="5">
    <location>
        <begin position="322"/>
        <end position="342"/>
    </location>
</feature>
<dbReference type="InterPro" id="IPR011990">
    <property type="entry name" value="TPR-like_helical_dom_sf"/>
</dbReference>
<feature type="transmembrane region" description="Helical" evidence="5">
    <location>
        <begin position="127"/>
        <end position="146"/>
    </location>
</feature>
<feature type="transmembrane region" description="Helical" evidence="5">
    <location>
        <begin position="405"/>
        <end position="422"/>
    </location>
</feature>
<evidence type="ECO:0000256" key="2">
    <source>
        <dbReference type="ARBA" id="ARBA00022692"/>
    </source>
</evidence>
<feature type="transmembrane region" description="Helical" evidence="5">
    <location>
        <begin position="99"/>
        <end position="120"/>
    </location>
</feature>
<evidence type="ECO:0000256" key="4">
    <source>
        <dbReference type="ARBA" id="ARBA00023136"/>
    </source>
</evidence>
<feature type="transmembrane region" description="Helical" evidence="5">
    <location>
        <begin position="212"/>
        <end position="228"/>
    </location>
</feature>
<dbReference type="PANTHER" id="PTHR37422:SF13">
    <property type="entry name" value="LIPOPOLYSACCHARIDE BIOSYNTHESIS PROTEIN PA4999-RELATED"/>
    <property type="match status" value="1"/>
</dbReference>
<proteinExistence type="predicted"/>
<feature type="transmembrane region" description="Helical" evidence="5">
    <location>
        <begin position="166"/>
        <end position="182"/>
    </location>
</feature>
<dbReference type="RefSeq" id="WP_157308036.1">
    <property type="nucleotide sequence ID" value="NZ_WRXN01000009.1"/>
</dbReference>
<dbReference type="PANTHER" id="PTHR37422">
    <property type="entry name" value="TEICHURONIC ACID BIOSYNTHESIS PROTEIN TUAE"/>
    <property type="match status" value="1"/>
</dbReference>
<dbReference type="InterPro" id="IPR051533">
    <property type="entry name" value="WaaL-like"/>
</dbReference>
<evidence type="ECO:0000256" key="3">
    <source>
        <dbReference type="ARBA" id="ARBA00022989"/>
    </source>
</evidence>
<comment type="caution">
    <text evidence="7">The sequence shown here is derived from an EMBL/GenBank/DDBJ whole genome shotgun (WGS) entry which is preliminary data.</text>
</comment>
<evidence type="ECO:0000313" key="8">
    <source>
        <dbReference type="Proteomes" id="UP000461730"/>
    </source>
</evidence>
<feature type="transmembrane region" description="Helical" evidence="5">
    <location>
        <begin position="363"/>
        <end position="385"/>
    </location>
</feature>
<dbReference type="InterPro" id="IPR007016">
    <property type="entry name" value="O-antigen_ligase-rel_domated"/>
</dbReference>
<feature type="transmembrane region" description="Helical" evidence="5">
    <location>
        <begin position="189"/>
        <end position="206"/>
    </location>
</feature>